<dbReference type="EMBL" id="CAMXCT030000513">
    <property type="protein sequence ID" value="CAL4767106.1"/>
    <property type="molecule type" value="Genomic_DNA"/>
</dbReference>
<feature type="region of interest" description="Disordered" evidence="1">
    <location>
        <begin position="827"/>
        <end position="865"/>
    </location>
</feature>
<dbReference type="EMBL" id="CAMXCT010000513">
    <property type="protein sequence ID" value="CAI3979794.1"/>
    <property type="molecule type" value="Genomic_DNA"/>
</dbReference>
<name>A0A9P1BUN1_9DINO</name>
<evidence type="ECO:0000313" key="2">
    <source>
        <dbReference type="EMBL" id="CAI3979794.1"/>
    </source>
</evidence>
<comment type="caution">
    <text evidence="2">The sequence shown here is derived from an EMBL/GenBank/DDBJ whole genome shotgun (WGS) entry which is preliminary data.</text>
</comment>
<dbReference type="EMBL" id="CAMXCT020000513">
    <property type="protein sequence ID" value="CAL1133169.1"/>
    <property type="molecule type" value="Genomic_DNA"/>
</dbReference>
<feature type="region of interest" description="Disordered" evidence="1">
    <location>
        <begin position="727"/>
        <end position="814"/>
    </location>
</feature>
<evidence type="ECO:0000313" key="3">
    <source>
        <dbReference type="EMBL" id="CAL4767106.1"/>
    </source>
</evidence>
<feature type="compositionally biased region" description="Basic and acidic residues" evidence="1">
    <location>
        <begin position="763"/>
        <end position="786"/>
    </location>
</feature>
<evidence type="ECO:0000313" key="4">
    <source>
        <dbReference type="Proteomes" id="UP001152797"/>
    </source>
</evidence>
<accession>A0A9P1BUN1</accession>
<reference evidence="3 4" key="2">
    <citation type="submission" date="2024-05" db="EMBL/GenBank/DDBJ databases">
        <authorList>
            <person name="Chen Y."/>
            <person name="Shah S."/>
            <person name="Dougan E. K."/>
            <person name="Thang M."/>
            <person name="Chan C."/>
        </authorList>
    </citation>
    <scope>NUCLEOTIDE SEQUENCE [LARGE SCALE GENOMIC DNA]</scope>
</reference>
<gene>
    <name evidence="2" type="ORF">C1SCF055_LOCUS7723</name>
</gene>
<feature type="compositionally biased region" description="Low complexity" evidence="1">
    <location>
        <begin position="736"/>
        <end position="748"/>
    </location>
</feature>
<protein>
    <submittedName>
        <fullName evidence="2">Uncharacterized protein</fullName>
    </submittedName>
</protein>
<reference evidence="2" key="1">
    <citation type="submission" date="2022-10" db="EMBL/GenBank/DDBJ databases">
        <authorList>
            <person name="Chen Y."/>
            <person name="Dougan E. K."/>
            <person name="Chan C."/>
            <person name="Rhodes N."/>
            <person name="Thang M."/>
        </authorList>
    </citation>
    <scope>NUCLEOTIDE SEQUENCE</scope>
</reference>
<feature type="compositionally biased region" description="Basic and acidic residues" evidence="1">
    <location>
        <begin position="827"/>
        <end position="839"/>
    </location>
</feature>
<proteinExistence type="predicted"/>
<organism evidence="2">
    <name type="scientific">Cladocopium goreaui</name>
    <dbReference type="NCBI Taxonomy" id="2562237"/>
    <lineage>
        <taxon>Eukaryota</taxon>
        <taxon>Sar</taxon>
        <taxon>Alveolata</taxon>
        <taxon>Dinophyceae</taxon>
        <taxon>Suessiales</taxon>
        <taxon>Symbiodiniaceae</taxon>
        <taxon>Cladocopium</taxon>
    </lineage>
</organism>
<evidence type="ECO:0000256" key="1">
    <source>
        <dbReference type="SAM" id="MobiDB-lite"/>
    </source>
</evidence>
<sequence length="1123" mass="127927">MALKRPCCKSRCKRNLTLKTVMTLVVTFWSLSKNSQDSLLWSLQNSSLMMDEGEPEDDGIQVCRQAWLQILGIGKERILRCKRNFKGTDGRSLGHHSHSAPAAASVLSFLRKTYWGIAVYSQMKTRAKQQRDILVCIIDSMDKSKFRLPRFAAGRTPKPLETKKRPELEFTACIMHGLPQHLLADVGNRIPPRFVGDSPNDVFLMVKGFISDVTLSQQILAVWPGNAIDETTNALRRCVAAYLDDDRKEAMQKIFDMECVAKHIPIQSPAMNVPMTSSNGLILDLWMLSFAESAKYGLMGRWPANHQVRAHFPSFLNRGYEAHRESLEIKFDMTTVEADRSVYTIKPFTGITEDALSEDEGMAKTIATFRYIKCNFTKHAKAEDFLYETLCQALGLANRTAEKTKPSALDMMLLFKETVRIKQSAPQARKSALRDVLYGCIADYNKTGWRVTDSMRRLIYNLLRCPSGLWEALKICYSESKPEHAAMTMENMEGDYFVPGTELLENVPKIWKDIQEILTSFGSGIRRPDSERIMLWVNYVAAGVVPGKKILFTVEQVQQFLHAFPRTSVAFVLLPNRAQDLRKEEKDEADEDREEDDQGAVRPVSVFFEPTTVYGTREGYHSALMITSKDKGNCFLKSALYKSGVVSSVSMLPRSGSLKLPGLPCFESVVQDLKNSANEVAMPDFQVCVAVPNGLAIKQNLVDYWSGIDTFQLQVADLVEAHNKKYNPHGIKRGASDAAPSGGSSDWDMSPSLLQRCELASSSDERASEEKKLGKEPKDESDEPKIKKPRGKTPKNETNDDEDPPKTLKRPAAKKFKKDEFDGMFDDFQRGDGDDHSDPDADEGEGGGDKKKAKDARRMMEMESNTRRSRSATICQYLMCFMYVKKAQWTFCSFSSCAFYSWNACCCVPLLVHVSLELLVICVSRIRPRRNPARRSTVVESASMVIQRMLLLSQMMMRLAQRPLRMTRVAQRALRMRRLAQRASRMRRLAQRASRMRRLAQRALRMRRLARRALRMRRLARRVLRVTRVAQRASRMRRLAQRALRVRRVAQRASMMRRLAQRALRVRRVAQRASMMRRLAQSALRMRRVARGFSVPTALWTQQCQKLAVQQLICSTWSQLFYL</sequence>
<feature type="compositionally biased region" description="Basic and acidic residues" evidence="1">
    <location>
        <begin position="847"/>
        <end position="865"/>
    </location>
</feature>
<dbReference type="Proteomes" id="UP001152797">
    <property type="component" value="Unassembled WGS sequence"/>
</dbReference>
<keyword evidence="4" id="KW-1185">Reference proteome</keyword>
<dbReference type="AlphaFoldDB" id="A0A9P1BUN1"/>